<gene>
    <name evidence="1" type="ORF">BDR25DRAFT_336757</name>
</gene>
<keyword evidence="2" id="KW-1185">Reference proteome</keyword>
<dbReference type="Proteomes" id="UP000799755">
    <property type="component" value="Unassembled WGS sequence"/>
</dbReference>
<reference evidence="1" key="1">
    <citation type="journal article" date="2020" name="Stud. Mycol.">
        <title>101 Dothideomycetes genomes: a test case for predicting lifestyles and emergence of pathogens.</title>
        <authorList>
            <person name="Haridas S."/>
            <person name="Albert R."/>
            <person name="Binder M."/>
            <person name="Bloem J."/>
            <person name="Labutti K."/>
            <person name="Salamov A."/>
            <person name="Andreopoulos B."/>
            <person name="Baker S."/>
            <person name="Barry K."/>
            <person name="Bills G."/>
            <person name="Bluhm B."/>
            <person name="Cannon C."/>
            <person name="Castanera R."/>
            <person name="Culley D."/>
            <person name="Daum C."/>
            <person name="Ezra D."/>
            <person name="Gonzalez J."/>
            <person name="Henrissat B."/>
            <person name="Kuo A."/>
            <person name="Liang C."/>
            <person name="Lipzen A."/>
            <person name="Lutzoni F."/>
            <person name="Magnuson J."/>
            <person name="Mondo S."/>
            <person name="Nolan M."/>
            <person name="Ohm R."/>
            <person name="Pangilinan J."/>
            <person name="Park H.-J."/>
            <person name="Ramirez L."/>
            <person name="Alfaro M."/>
            <person name="Sun H."/>
            <person name="Tritt A."/>
            <person name="Yoshinaga Y."/>
            <person name="Zwiers L.-H."/>
            <person name="Turgeon B."/>
            <person name="Goodwin S."/>
            <person name="Spatafora J."/>
            <person name="Crous P."/>
            <person name="Grigoriev I."/>
        </authorList>
    </citation>
    <scope>NUCLEOTIDE SEQUENCE</scope>
    <source>
        <strain evidence="1">ATCC 200398</strain>
    </source>
</reference>
<comment type="caution">
    <text evidence="1">The sequence shown here is derived from an EMBL/GenBank/DDBJ whole genome shotgun (WGS) entry which is preliminary data.</text>
</comment>
<dbReference type="EMBL" id="MU003527">
    <property type="protein sequence ID" value="KAF2465941.1"/>
    <property type="molecule type" value="Genomic_DNA"/>
</dbReference>
<protein>
    <submittedName>
        <fullName evidence="1">Uncharacterized protein</fullName>
    </submittedName>
</protein>
<sequence>MAASLSTEDLSALQEDGVLLPGPQAGKRKISASFILTPPSPGRSSASGTTSSTKSTASVRYCDTHPHQDVPDFPDEQESAAALEYIGLQPATAKEIFERWQSRPDPDQCPDELLDYVYGHTSQLNQTSWQGYSDAEALQRLGIAPWLRSVLLDPRFKDIYETERLQFWLNETFRGNYRSIATIQQQLKAYVKDRTHKKKQKRASIKDAFQSPPGEASSSSDPTALAQHVATMSLASDSGHLPQMHISIGAAEPILPDHKIFYKAQAVAEMSDYHMFIAEDGSINMQAISSYRGGDFNPVDDAWYWTPEYETVVKYRDWAVRRIRSGEVVIIRIQVPGSFLQTLRQEELWFSANWKEYIWACKKRLPRPEQTDIMLGHICSGVAPKIAKIRPNEVQTMIDKDKVLKIGNNKATQWVVMHEDVAEKLALQVRGKMHIEIFSATEPKDQ</sequence>
<accession>A0ACB6QGC6</accession>
<organism evidence="1 2">
    <name type="scientific">Lindgomyces ingoldianus</name>
    <dbReference type="NCBI Taxonomy" id="673940"/>
    <lineage>
        <taxon>Eukaryota</taxon>
        <taxon>Fungi</taxon>
        <taxon>Dikarya</taxon>
        <taxon>Ascomycota</taxon>
        <taxon>Pezizomycotina</taxon>
        <taxon>Dothideomycetes</taxon>
        <taxon>Pleosporomycetidae</taxon>
        <taxon>Pleosporales</taxon>
        <taxon>Lindgomycetaceae</taxon>
        <taxon>Lindgomyces</taxon>
    </lineage>
</organism>
<evidence type="ECO:0000313" key="1">
    <source>
        <dbReference type="EMBL" id="KAF2465941.1"/>
    </source>
</evidence>
<name>A0ACB6QGC6_9PLEO</name>
<evidence type="ECO:0000313" key="2">
    <source>
        <dbReference type="Proteomes" id="UP000799755"/>
    </source>
</evidence>
<proteinExistence type="predicted"/>